<proteinExistence type="inferred from homology"/>
<comment type="catalytic activity">
    <reaction evidence="7">
        <text>a 2'-deoxyadenosine in DNA + S-adenosyl-L-methionine = an N(6)-methyl-2'-deoxyadenosine in DNA + S-adenosyl-L-homocysteine + H(+)</text>
        <dbReference type="Rhea" id="RHEA:15197"/>
        <dbReference type="Rhea" id="RHEA-COMP:12418"/>
        <dbReference type="Rhea" id="RHEA-COMP:12419"/>
        <dbReference type="ChEBI" id="CHEBI:15378"/>
        <dbReference type="ChEBI" id="CHEBI:57856"/>
        <dbReference type="ChEBI" id="CHEBI:59789"/>
        <dbReference type="ChEBI" id="CHEBI:90615"/>
        <dbReference type="ChEBI" id="CHEBI:90616"/>
        <dbReference type="EC" id="2.1.1.72"/>
    </reaction>
</comment>
<dbReference type="GO" id="GO:0008170">
    <property type="term" value="F:N-methyltransferase activity"/>
    <property type="evidence" value="ECO:0007669"/>
    <property type="project" value="InterPro"/>
</dbReference>
<name>A0A0J1D384_9BURK</name>
<dbReference type="PRINTS" id="PR00507">
    <property type="entry name" value="N12N6MTFRASE"/>
</dbReference>
<dbReference type="PROSITE" id="PS00092">
    <property type="entry name" value="N6_MTASE"/>
    <property type="match status" value="1"/>
</dbReference>
<comment type="caution">
    <text evidence="10">The sequence shown here is derived from an EMBL/GenBank/DDBJ whole genome shotgun (WGS) entry which is preliminary data.</text>
</comment>
<reference evidence="10 11" key="1">
    <citation type="journal article" date="2015" name="Genome Announc.">
        <title>Draft Genome Sequence of Burkholderia sp. Strain PML1(12), an Ectomycorrhizosphere-Inhabiting Bacterium with Effective Mineral-Weathering Ability.</title>
        <authorList>
            <person name="Uroz S."/>
            <person name="Oger P."/>
        </authorList>
    </citation>
    <scope>NUCLEOTIDE SEQUENCE [LARGE SCALE GENOMIC DNA]</scope>
    <source>
        <strain evidence="11">PML1(12)</strain>
    </source>
</reference>
<dbReference type="EC" id="2.1.1.72" evidence="2"/>
<evidence type="ECO:0000313" key="11">
    <source>
        <dbReference type="Proteomes" id="UP000035963"/>
    </source>
</evidence>
<evidence type="ECO:0000256" key="3">
    <source>
        <dbReference type="ARBA" id="ARBA00022603"/>
    </source>
</evidence>
<accession>A0A0J1D384</accession>
<evidence type="ECO:0000256" key="4">
    <source>
        <dbReference type="ARBA" id="ARBA00022679"/>
    </source>
</evidence>
<dbReference type="SUPFAM" id="SSF53335">
    <property type="entry name" value="S-adenosyl-L-methionine-dependent methyltransferases"/>
    <property type="match status" value="1"/>
</dbReference>
<dbReference type="PANTHER" id="PTHR42933:SF3">
    <property type="entry name" value="TYPE I RESTRICTION ENZYME MJAVIII METHYLASE SUBUNIT"/>
    <property type="match status" value="1"/>
</dbReference>
<dbReference type="Gene3D" id="3.40.50.150">
    <property type="entry name" value="Vaccinia Virus protein VP39"/>
    <property type="match status" value="1"/>
</dbReference>
<evidence type="ECO:0000256" key="5">
    <source>
        <dbReference type="ARBA" id="ARBA00022691"/>
    </source>
</evidence>
<keyword evidence="4" id="KW-0808">Transferase</keyword>
<dbReference type="InterPro" id="IPR029063">
    <property type="entry name" value="SAM-dependent_MTases_sf"/>
</dbReference>
<dbReference type="PATRIC" id="fig|908627.4.peg.1278"/>
<keyword evidence="6" id="KW-0680">Restriction system</keyword>
<protein>
    <recommendedName>
        <fullName evidence="2">site-specific DNA-methyltransferase (adenine-specific)</fullName>
        <ecNumber evidence="2">2.1.1.72</ecNumber>
    </recommendedName>
</protein>
<evidence type="ECO:0000256" key="7">
    <source>
        <dbReference type="ARBA" id="ARBA00047942"/>
    </source>
</evidence>
<evidence type="ECO:0000256" key="1">
    <source>
        <dbReference type="ARBA" id="ARBA00006594"/>
    </source>
</evidence>
<dbReference type="GO" id="GO:0032259">
    <property type="term" value="P:methylation"/>
    <property type="evidence" value="ECO:0007669"/>
    <property type="project" value="UniProtKB-KW"/>
</dbReference>
<keyword evidence="11" id="KW-1185">Reference proteome</keyword>
<gene>
    <name evidence="10" type="ORF">EOS_05770</name>
</gene>
<dbReference type="REBASE" id="124889">
    <property type="entry name" value="M.BspPML1ORF5770P"/>
</dbReference>
<dbReference type="InterPro" id="IPR002052">
    <property type="entry name" value="DNA_methylase_N6_adenine_CS"/>
</dbReference>
<dbReference type="InterPro" id="IPR003356">
    <property type="entry name" value="DNA_methylase_A-5"/>
</dbReference>
<evidence type="ECO:0000259" key="9">
    <source>
        <dbReference type="Pfam" id="PF02384"/>
    </source>
</evidence>
<keyword evidence="5" id="KW-0949">S-adenosyl-L-methionine</keyword>
<evidence type="ECO:0000256" key="8">
    <source>
        <dbReference type="SAM" id="Coils"/>
    </source>
</evidence>
<dbReference type="GO" id="GO:0003677">
    <property type="term" value="F:DNA binding"/>
    <property type="evidence" value="ECO:0007669"/>
    <property type="project" value="InterPro"/>
</dbReference>
<sequence length="701" mass="78185">MAQKIGAALLSYTETIWKTADTLRGAGIKEGDFPSYMMPFFALMLLESRLRRFKAEKISEFEQAMAVKFDPEKAEHREWLELSAKAMNKGYHPELLLLDKGLKETCAVPGGNFRNRLMAHLGQYDPETRRLLGLGYAEGTPKFLDIQGKASDLFSRPNSPLYAFAQKWAAIDLTRFSNSEVTTIEEHIKRRWGDISAETAGEQYTPMDVIELAADLIVELRREGKLSEGIADIYDMACGGGNFLFATEDALRSAFPSLSVRTRGQELNDALYALAAIEARFREDARIERENTLTNDLFLSDKFDVIVANPPYGLDWKDSRSAVEADASGRFEKTRMPPVSDGQLLFLQHAAFHLTETGVATIVHNGSTLFSGDAGSGESQTRIWLLQELDIVEAIVQLPRGEFFNTDISTYLWVLNKSKPKARKGRVILINAEACFTKLKRNLNKKNCEIDAANRKRVVAAFKAYQDGPIAKVVSVQDILYNKVELQVHRHDENGRAIAEEVSIEGERLLVTLDDETFEILGGRLDVEQFEGAAPKDTSAMFNEAVKCASRVAVGLEDGTEWSRVGDYGRVSLRKKGKERDLGLGRILPRAKVGKSKGGEFVHVNIVVAPLIEKDFEVVGYSKSARKNDELIALHLDKWVREPHEVVGSRVGCEINFNRIFPRAVRVDSATAVMAKLREVNVEIQKLESEFASSLAKAAAK</sequence>
<organism evidence="10 11">
    <name type="scientific">Caballeronia mineralivorans PML1(12)</name>
    <dbReference type="NCBI Taxonomy" id="908627"/>
    <lineage>
        <taxon>Bacteria</taxon>
        <taxon>Pseudomonadati</taxon>
        <taxon>Pseudomonadota</taxon>
        <taxon>Betaproteobacteria</taxon>
        <taxon>Burkholderiales</taxon>
        <taxon>Burkholderiaceae</taxon>
        <taxon>Caballeronia</taxon>
    </lineage>
</organism>
<evidence type="ECO:0000256" key="6">
    <source>
        <dbReference type="ARBA" id="ARBA00022747"/>
    </source>
</evidence>
<dbReference type="InterPro" id="IPR051537">
    <property type="entry name" value="DNA_Adenine_Mtase"/>
</dbReference>
<keyword evidence="3 10" id="KW-0489">Methyltransferase</keyword>
<dbReference type="Pfam" id="PF02384">
    <property type="entry name" value="N6_Mtase"/>
    <property type="match status" value="1"/>
</dbReference>
<dbReference type="EMBL" id="AEJF01000051">
    <property type="protein sequence ID" value="KLU27192.1"/>
    <property type="molecule type" value="Genomic_DNA"/>
</dbReference>
<dbReference type="GO" id="GO:0009007">
    <property type="term" value="F:site-specific DNA-methyltransferase (adenine-specific) activity"/>
    <property type="evidence" value="ECO:0007669"/>
    <property type="project" value="UniProtKB-EC"/>
</dbReference>
<dbReference type="PANTHER" id="PTHR42933">
    <property type="entry name" value="SLR6095 PROTEIN"/>
    <property type="match status" value="1"/>
</dbReference>
<feature type="coiled-coil region" evidence="8">
    <location>
        <begin position="670"/>
        <end position="697"/>
    </location>
</feature>
<dbReference type="OrthoDB" id="9784823at2"/>
<feature type="domain" description="DNA methylase adenine-specific" evidence="9">
    <location>
        <begin position="186"/>
        <end position="493"/>
    </location>
</feature>
<keyword evidence="8" id="KW-0175">Coiled coil</keyword>
<dbReference type="Proteomes" id="UP000035963">
    <property type="component" value="Unassembled WGS sequence"/>
</dbReference>
<evidence type="ECO:0000313" key="10">
    <source>
        <dbReference type="EMBL" id="KLU27192.1"/>
    </source>
</evidence>
<dbReference type="GO" id="GO:0009307">
    <property type="term" value="P:DNA restriction-modification system"/>
    <property type="evidence" value="ECO:0007669"/>
    <property type="project" value="UniProtKB-KW"/>
</dbReference>
<dbReference type="AlphaFoldDB" id="A0A0J1D384"/>
<evidence type="ECO:0000256" key="2">
    <source>
        <dbReference type="ARBA" id="ARBA00011900"/>
    </source>
</evidence>
<comment type="similarity">
    <text evidence="1">Belongs to the N(4)/N(6)-methyltransferase family.</text>
</comment>